<evidence type="ECO:0000313" key="4">
    <source>
        <dbReference type="Proteomes" id="UP001549366"/>
    </source>
</evidence>
<evidence type="ECO:0000313" key="3">
    <source>
        <dbReference type="EMBL" id="MET4754966.1"/>
    </source>
</evidence>
<protein>
    <submittedName>
        <fullName evidence="3">Uncharacterized protein</fullName>
    </submittedName>
</protein>
<feature type="chain" id="PRO_5046475267" evidence="2">
    <location>
        <begin position="24"/>
        <end position="235"/>
    </location>
</feature>
<sequence length="235" mass="25768">MKHISFSTALLILFFLWTKPLCAQDIKTPFGSLPDTFQYQKSGENSPQHTVTMNQVVINGNEKILVSLDGAQPQSIPQDSINEVTRHRITDRTKRNFLIALIIISLEMPNYSQLAESGTYQSGGARDGSGRQASVRDAFTFIFPALDADRRYPLIGNVPNHSDGPVNHWLVNITNPFPVQFTVIMPYPEPAPESPAPDAGIQAGRNDTGDSESSDGAGYSCFGGICRRVGAFFAY</sequence>
<accession>A0ABV2SCN5</accession>
<keyword evidence="4" id="KW-1185">Reference proteome</keyword>
<evidence type="ECO:0000256" key="1">
    <source>
        <dbReference type="SAM" id="MobiDB-lite"/>
    </source>
</evidence>
<keyword evidence="2" id="KW-0732">Signal</keyword>
<gene>
    <name evidence="3" type="ORF">V5J35_000158</name>
</gene>
<reference evidence="3 4" key="1">
    <citation type="submission" date="2024-06" db="EMBL/GenBank/DDBJ databases">
        <title>Genomic Encyclopedia of Type Strains, Phase V (KMG-V): Genome sequencing to study the core and pangenomes of soil and plant-associated prokaryotes.</title>
        <authorList>
            <person name="Whitman W."/>
        </authorList>
    </citation>
    <scope>NUCLEOTIDE SEQUENCE [LARGE SCALE GENOMIC DNA]</scope>
    <source>
        <strain evidence="3 4">NE40</strain>
    </source>
</reference>
<dbReference type="RefSeq" id="WP_354011561.1">
    <property type="nucleotide sequence ID" value="NZ_JBEWTA010000003.1"/>
</dbReference>
<organism evidence="3 4">
    <name type="scientific">Endozoicomonas lisbonensis</name>
    <dbReference type="NCBI Taxonomy" id="3120522"/>
    <lineage>
        <taxon>Bacteria</taxon>
        <taxon>Pseudomonadati</taxon>
        <taxon>Pseudomonadota</taxon>
        <taxon>Gammaproteobacteria</taxon>
        <taxon>Oceanospirillales</taxon>
        <taxon>Endozoicomonadaceae</taxon>
        <taxon>Endozoicomonas</taxon>
    </lineage>
</organism>
<comment type="caution">
    <text evidence="3">The sequence shown here is derived from an EMBL/GenBank/DDBJ whole genome shotgun (WGS) entry which is preliminary data.</text>
</comment>
<evidence type="ECO:0000256" key="2">
    <source>
        <dbReference type="SAM" id="SignalP"/>
    </source>
</evidence>
<feature type="signal peptide" evidence="2">
    <location>
        <begin position="1"/>
        <end position="23"/>
    </location>
</feature>
<dbReference type="Proteomes" id="UP001549366">
    <property type="component" value="Unassembled WGS sequence"/>
</dbReference>
<dbReference type="EMBL" id="JBEWTB010000001">
    <property type="protein sequence ID" value="MET4754966.1"/>
    <property type="molecule type" value="Genomic_DNA"/>
</dbReference>
<name>A0ABV2SCN5_9GAMM</name>
<feature type="region of interest" description="Disordered" evidence="1">
    <location>
        <begin position="188"/>
        <end position="215"/>
    </location>
</feature>
<proteinExistence type="predicted"/>